<dbReference type="PANTHER" id="PTHR43316">
    <property type="entry name" value="HYDROLASE, HALOACID DELAHOGENASE-RELATED"/>
    <property type="match status" value="1"/>
</dbReference>
<name>A0A4Q0U961_9BACT</name>
<organism evidence="2 3">
    <name type="scientific">Candidatus Amulumruptor caecigallinarius</name>
    <dbReference type="NCBI Taxonomy" id="2109911"/>
    <lineage>
        <taxon>Bacteria</taxon>
        <taxon>Pseudomonadati</taxon>
        <taxon>Bacteroidota</taxon>
        <taxon>Bacteroidia</taxon>
        <taxon>Bacteroidales</taxon>
        <taxon>Muribaculaceae</taxon>
        <taxon>Candidatus Amulumruptor</taxon>
    </lineage>
</organism>
<dbReference type="SUPFAM" id="SSF56784">
    <property type="entry name" value="HAD-like"/>
    <property type="match status" value="1"/>
</dbReference>
<dbReference type="SFLD" id="SFLDG01129">
    <property type="entry name" value="C1.5:_HAD__Beta-PGM__Phosphata"/>
    <property type="match status" value="1"/>
</dbReference>
<dbReference type="GO" id="GO:0016787">
    <property type="term" value="F:hydrolase activity"/>
    <property type="evidence" value="ECO:0007669"/>
    <property type="project" value="UniProtKB-KW"/>
</dbReference>
<evidence type="ECO:0000313" key="3">
    <source>
        <dbReference type="Proteomes" id="UP000711407"/>
    </source>
</evidence>
<dbReference type="NCBIfam" id="TIGR01509">
    <property type="entry name" value="HAD-SF-IA-v3"/>
    <property type="match status" value="1"/>
</dbReference>
<keyword evidence="1 2" id="KW-0378">Hydrolase</keyword>
<dbReference type="InterPro" id="IPR023214">
    <property type="entry name" value="HAD_sf"/>
</dbReference>
<dbReference type="InterPro" id="IPR036412">
    <property type="entry name" value="HAD-like_sf"/>
</dbReference>
<dbReference type="InterPro" id="IPR006439">
    <property type="entry name" value="HAD-SF_hydro_IA"/>
</dbReference>
<reference evidence="2" key="2">
    <citation type="submission" date="2021-09" db="EMBL/GenBank/DDBJ databases">
        <authorList>
            <person name="Gilroy R."/>
        </authorList>
    </citation>
    <scope>NUCLEOTIDE SEQUENCE</scope>
    <source>
        <strain evidence="2">4100</strain>
    </source>
</reference>
<gene>
    <name evidence="2" type="ORF">K8V47_09690</name>
</gene>
<evidence type="ECO:0000313" key="2">
    <source>
        <dbReference type="EMBL" id="HJE40010.1"/>
    </source>
</evidence>
<protein>
    <submittedName>
        <fullName evidence="2">HAD family hydrolase</fullName>
    </submittedName>
</protein>
<dbReference type="Gene3D" id="3.40.50.1000">
    <property type="entry name" value="HAD superfamily/HAD-like"/>
    <property type="match status" value="1"/>
</dbReference>
<accession>A0A4Q0U961</accession>
<comment type="caution">
    <text evidence="2">The sequence shown here is derived from an EMBL/GenBank/DDBJ whole genome shotgun (WGS) entry which is preliminary data.</text>
</comment>
<dbReference type="InterPro" id="IPR051540">
    <property type="entry name" value="S-2-haloacid_dehalogenase"/>
</dbReference>
<dbReference type="AlphaFoldDB" id="A0A4Q0U961"/>
<dbReference type="Proteomes" id="UP000711407">
    <property type="component" value="Unassembled WGS sequence"/>
</dbReference>
<dbReference type="PANTHER" id="PTHR43316:SF3">
    <property type="entry name" value="HALOACID DEHALOGENASE, TYPE II (AFU_ORTHOLOGUE AFUA_2G07750)-RELATED"/>
    <property type="match status" value="1"/>
</dbReference>
<proteinExistence type="predicted"/>
<dbReference type="SFLD" id="SFLDS00003">
    <property type="entry name" value="Haloacid_Dehalogenase"/>
    <property type="match status" value="1"/>
</dbReference>
<evidence type="ECO:0000256" key="1">
    <source>
        <dbReference type="ARBA" id="ARBA00022801"/>
    </source>
</evidence>
<dbReference type="NCBIfam" id="TIGR01549">
    <property type="entry name" value="HAD-SF-IA-v1"/>
    <property type="match status" value="1"/>
</dbReference>
<dbReference type="EMBL" id="DYXT01000051">
    <property type="protein sequence ID" value="HJE40010.1"/>
    <property type="molecule type" value="Genomic_DNA"/>
</dbReference>
<sequence length="240" mass="26853">MENTENIKGIIFDYGGTIDSHGDHWSEVIWDGYRDAGVPVGKADFRDAYVETERELARTRHILPHHDFHDLLLIKMRLELGVLIDRGQLMPDNADSFAVAIAEYCYDRARSSVEDARPVLDTLCRHYPMVLVSNFYGNVESVLTDFDLRRYFGHIVESAVVGVRKPDPAIFALGVDALGLRPQEVLVVGDSLRKDILPAESLGCRVAWLKGKGWTPEEDAATHPSVISDLSDLLTLLHLS</sequence>
<dbReference type="Pfam" id="PF00702">
    <property type="entry name" value="Hydrolase"/>
    <property type="match status" value="1"/>
</dbReference>
<reference evidence="2" key="1">
    <citation type="journal article" date="2021" name="PeerJ">
        <title>Extensive microbial diversity within the chicken gut microbiome revealed by metagenomics and culture.</title>
        <authorList>
            <person name="Gilroy R."/>
            <person name="Ravi A."/>
            <person name="Getino M."/>
            <person name="Pursley I."/>
            <person name="Horton D.L."/>
            <person name="Alikhan N.F."/>
            <person name="Baker D."/>
            <person name="Gharbi K."/>
            <person name="Hall N."/>
            <person name="Watson M."/>
            <person name="Adriaenssens E.M."/>
            <person name="Foster-Nyarko E."/>
            <person name="Jarju S."/>
            <person name="Secka A."/>
            <person name="Antonio M."/>
            <person name="Oren A."/>
            <person name="Chaudhuri R.R."/>
            <person name="La Ragione R."/>
            <person name="Hildebrand F."/>
            <person name="Pallen M.J."/>
        </authorList>
    </citation>
    <scope>NUCLEOTIDE SEQUENCE</scope>
    <source>
        <strain evidence="2">4100</strain>
    </source>
</reference>